<evidence type="ECO:0000313" key="2">
    <source>
        <dbReference type="EMBL" id="SHE66145.1"/>
    </source>
</evidence>
<keyword evidence="1" id="KW-1133">Transmembrane helix</keyword>
<feature type="transmembrane region" description="Helical" evidence="1">
    <location>
        <begin position="372"/>
        <end position="389"/>
    </location>
</feature>
<dbReference type="PANTHER" id="PTHR38454:SF1">
    <property type="entry name" value="INTEGRAL MEMBRANE PROTEIN"/>
    <property type="match status" value="1"/>
</dbReference>
<gene>
    <name evidence="2" type="ORF">SAMN05444008_102203</name>
</gene>
<dbReference type="OrthoDB" id="9772884at2"/>
<feature type="transmembrane region" description="Helical" evidence="1">
    <location>
        <begin position="510"/>
        <end position="528"/>
    </location>
</feature>
<feature type="transmembrane region" description="Helical" evidence="1">
    <location>
        <begin position="223"/>
        <end position="245"/>
    </location>
</feature>
<dbReference type="EMBL" id="FQUO01000002">
    <property type="protein sequence ID" value="SHE66145.1"/>
    <property type="molecule type" value="Genomic_DNA"/>
</dbReference>
<accession>A0A1M4VAW9</accession>
<dbReference type="AlphaFoldDB" id="A0A1M4VAW9"/>
<dbReference type="PANTHER" id="PTHR38454">
    <property type="entry name" value="INTEGRAL MEMBRANE PROTEIN-RELATED"/>
    <property type="match status" value="1"/>
</dbReference>
<keyword evidence="1" id="KW-0472">Membrane</keyword>
<feature type="transmembrane region" description="Helical" evidence="1">
    <location>
        <begin position="450"/>
        <end position="467"/>
    </location>
</feature>
<keyword evidence="1" id="KW-0812">Transmembrane</keyword>
<evidence type="ECO:0000313" key="3">
    <source>
        <dbReference type="Proteomes" id="UP000184368"/>
    </source>
</evidence>
<name>A0A1M4VAW9_9BACT</name>
<feature type="transmembrane region" description="Helical" evidence="1">
    <location>
        <begin position="409"/>
        <end position="429"/>
    </location>
</feature>
<reference evidence="2 3" key="1">
    <citation type="submission" date="2016-11" db="EMBL/GenBank/DDBJ databases">
        <authorList>
            <person name="Jaros S."/>
            <person name="Januszkiewicz K."/>
            <person name="Wedrychowicz H."/>
        </authorList>
    </citation>
    <scope>NUCLEOTIDE SEQUENCE [LARGE SCALE GENOMIC DNA]</scope>
    <source>
        <strain evidence="2 3">DSM 26897</strain>
    </source>
</reference>
<sequence length="824" mass="91211">MKKGIFQKVLPNLVAIIVLLLVAVIFCSPALSGKQISQSDVIHWKGMAQEALQYKEQHGHFPLWITNMFGGMPSYQIALESQNVVSTGFFHQIFTLGLPKPISFFFLASLMFYFLSQAFRMRPWIGVLTAIGYAYATYDPIIVAVGHDTKMLAIAYMPALLGALVVLYNRNYWLGGALTALFSALLIGMNHLQITYYFLLVAGFMTIYYAVEWIKAKDYKHLALALGIALVAGISGVLSNATNIFTTYDYSKATMRNGTLGLDTTANAGSKKSGLSIDYAFTYGSYGQAETMTMLVPGMYGGGSGGELDGDSRVAKNLTAKGVPEDQAAQFAASMPTYWGTQPGHAGPVYLGAIMCFLFVLGMVYLKTGHRWWMLAAIILAILMSWGKNFEAFNSFVFNFLPYYNKFRAPAMILVVPQLLFPLLGGMALTRFFSGEDKPEAQWKGFKNSLYVTGGLLALAVLAYLSFDFRGPNDESLLQYFAQSLGGEAAAQDLYASLKADRKGMFGGDLLRSLVLIALAAGVLWLYLKDRVKATVALGALIVLNLFDLAGVGKRYLNERNFVESDQYEQEFALTPADQQIKQDTGYYRVLNLTRDVFNDAITSYHHRAVGGYHPAKLSIVEDLLSFQLRKQPMNIAVLNMLNTKYVITPGQNNQPQVQANPEALGAAWFVKAVRFENNWLGVMKAMDQFNPGDTAILEASSKAQVQQPQTDSAASIQLVRHDNEEMIYQSNAAANGFAVFSEIFYDRGWKAYIDGREVPIIRTNYVLRGLNVPAGKHDIRFAFEPTAYKTGESVSLVVNILILLFLLFAAFKVYQRSKKEQSA</sequence>
<dbReference type="Proteomes" id="UP000184368">
    <property type="component" value="Unassembled WGS sequence"/>
</dbReference>
<dbReference type="Pfam" id="PF09586">
    <property type="entry name" value="YfhO"/>
    <property type="match status" value="1"/>
</dbReference>
<keyword evidence="3" id="KW-1185">Reference proteome</keyword>
<feature type="transmembrane region" description="Helical" evidence="1">
    <location>
        <begin position="194"/>
        <end position="211"/>
    </location>
</feature>
<dbReference type="STRING" id="1302690.BUE76_12700"/>
<feature type="transmembrane region" description="Helical" evidence="1">
    <location>
        <begin position="89"/>
        <end position="115"/>
    </location>
</feature>
<dbReference type="RefSeq" id="WP_073039866.1">
    <property type="nucleotide sequence ID" value="NZ_FQUO01000002.1"/>
</dbReference>
<feature type="transmembrane region" description="Helical" evidence="1">
    <location>
        <begin position="345"/>
        <end position="365"/>
    </location>
</feature>
<evidence type="ECO:0000256" key="1">
    <source>
        <dbReference type="SAM" id="Phobius"/>
    </source>
</evidence>
<feature type="transmembrane region" description="Helical" evidence="1">
    <location>
        <begin position="535"/>
        <end position="553"/>
    </location>
</feature>
<feature type="transmembrane region" description="Helical" evidence="1">
    <location>
        <begin position="12"/>
        <end position="31"/>
    </location>
</feature>
<feature type="transmembrane region" description="Helical" evidence="1">
    <location>
        <begin position="151"/>
        <end position="167"/>
    </location>
</feature>
<feature type="transmembrane region" description="Helical" evidence="1">
    <location>
        <begin position="172"/>
        <end position="188"/>
    </location>
</feature>
<dbReference type="InterPro" id="IPR018580">
    <property type="entry name" value="Uncharacterised_YfhO"/>
</dbReference>
<proteinExistence type="predicted"/>
<protein>
    <submittedName>
        <fullName evidence="2">Membrane protein YfhO</fullName>
    </submittedName>
</protein>
<feature type="transmembrane region" description="Helical" evidence="1">
    <location>
        <begin position="124"/>
        <end position="145"/>
    </location>
</feature>
<organism evidence="2 3">
    <name type="scientific">Cnuella takakiae</name>
    <dbReference type="NCBI Taxonomy" id="1302690"/>
    <lineage>
        <taxon>Bacteria</taxon>
        <taxon>Pseudomonadati</taxon>
        <taxon>Bacteroidota</taxon>
        <taxon>Chitinophagia</taxon>
        <taxon>Chitinophagales</taxon>
        <taxon>Chitinophagaceae</taxon>
        <taxon>Cnuella</taxon>
    </lineage>
</organism>
<feature type="transmembrane region" description="Helical" evidence="1">
    <location>
        <begin position="795"/>
        <end position="815"/>
    </location>
</feature>